<dbReference type="InterPro" id="IPR050491">
    <property type="entry name" value="AmpC-like"/>
</dbReference>
<dbReference type="Proteomes" id="UP000502508">
    <property type="component" value="Chromosome"/>
</dbReference>
<dbReference type="Pfam" id="PF00144">
    <property type="entry name" value="Beta-lactamase"/>
    <property type="match status" value="1"/>
</dbReference>
<keyword evidence="2" id="KW-0378">Hydrolase</keyword>
<reference evidence="2 3" key="1">
    <citation type="submission" date="2020-03" db="EMBL/GenBank/DDBJ databases">
        <title>Whole genome shotgun sequence of Phytohabitans flavus NBRC 107702.</title>
        <authorList>
            <person name="Komaki H."/>
            <person name="Tamura T."/>
        </authorList>
    </citation>
    <scope>NUCLEOTIDE SEQUENCE [LARGE SCALE GENOMIC DNA]</scope>
    <source>
        <strain evidence="2 3">NBRC 107702</strain>
    </source>
</reference>
<dbReference type="PANTHER" id="PTHR46825">
    <property type="entry name" value="D-ALANYL-D-ALANINE-CARBOXYPEPTIDASE/ENDOPEPTIDASE AMPH"/>
    <property type="match status" value="1"/>
</dbReference>
<organism evidence="2 3">
    <name type="scientific">Phytohabitans flavus</name>
    <dbReference type="NCBI Taxonomy" id="1076124"/>
    <lineage>
        <taxon>Bacteria</taxon>
        <taxon>Bacillati</taxon>
        <taxon>Actinomycetota</taxon>
        <taxon>Actinomycetes</taxon>
        <taxon>Micromonosporales</taxon>
        <taxon>Micromonosporaceae</taxon>
    </lineage>
</organism>
<keyword evidence="3" id="KW-1185">Reference proteome</keyword>
<dbReference type="InterPro" id="IPR012338">
    <property type="entry name" value="Beta-lactam/transpept-like"/>
</dbReference>
<dbReference type="Gene3D" id="3.40.710.10">
    <property type="entry name" value="DD-peptidase/beta-lactamase superfamily"/>
    <property type="match status" value="1"/>
</dbReference>
<dbReference type="AlphaFoldDB" id="A0A6F8XPS7"/>
<reference evidence="2 3" key="2">
    <citation type="submission" date="2020-03" db="EMBL/GenBank/DDBJ databases">
        <authorList>
            <person name="Ichikawa N."/>
            <person name="Kimura A."/>
            <person name="Kitahashi Y."/>
            <person name="Uohara A."/>
        </authorList>
    </citation>
    <scope>NUCLEOTIDE SEQUENCE [LARGE SCALE GENOMIC DNA]</scope>
    <source>
        <strain evidence="2 3">NBRC 107702</strain>
    </source>
</reference>
<dbReference type="KEGG" id="pfla:Pflav_022170"/>
<protein>
    <submittedName>
        <fullName evidence="2">Serine hydrolase</fullName>
    </submittedName>
</protein>
<evidence type="ECO:0000313" key="2">
    <source>
        <dbReference type="EMBL" id="BCB75807.1"/>
    </source>
</evidence>
<feature type="domain" description="Beta-lactamase-related" evidence="1">
    <location>
        <begin position="41"/>
        <end position="371"/>
    </location>
</feature>
<proteinExistence type="predicted"/>
<dbReference type="PANTHER" id="PTHR46825:SF7">
    <property type="entry name" value="D-ALANYL-D-ALANINE CARBOXYPEPTIDASE"/>
    <property type="match status" value="1"/>
</dbReference>
<accession>A0A6F8XPS7</accession>
<dbReference type="InterPro" id="IPR001466">
    <property type="entry name" value="Beta-lactam-related"/>
</dbReference>
<dbReference type="GO" id="GO:0016787">
    <property type="term" value="F:hydrolase activity"/>
    <property type="evidence" value="ECO:0007669"/>
    <property type="project" value="UniProtKB-KW"/>
</dbReference>
<name>A0A6F8XPS7_9ACTN</name>
<sequence>MTRWRKRVLAGVAGLLVAVLTGAGTPALGGGPSSPLRQDVEALRALGVTGVLARLETGSTVEVARSGVADVDSGRPVPADPYLRIGSTTKTFVAVVVLQLVGEGRLALSDPVERWLPGVVAGNGNDGRAVTVRQLLQQTSGLYDYTGDLVFDYVTPESYRRERWRTYTPEQLVALAMNHPPGDTGWEYSNTNYVLAGMLVEAVTGRDWQREVHDRIITPLGLRRTLTPGTWPFLPAPHANNYHQFAPGGPLVDTTIAVRGLDSGADGSMISTASDVNRFLAALIGGRLLRPEQLARMRELVALPPDAGYPAGSGYGMGISFVPLSCGGGYWRHGGTGLGYQIEPAVTTAGDRRLTVSLFTNTFDRELAEARQAALRSFIDRTLCR</sequence>
<evidence type="ECO:0000313" key="3">
    <source>
        <dbReference type="Proteomes" id="UP000502508"/>
    </source>
</evidence>
<dbReference type="RefSeq" id="WP_173035787.1">
    <property type="nucleotide sequence ID" value="NZ_AP022870.1"/>
</dbReference>
<dbReference type="SUPFAM" id="SSF56601">
    <property type="entry name" value="beta-lactamase/transpeptidase-like"/>
    <property type="match status" value="1"/>
</dbReference>
<evidence type="ECO:0000259" key="1">
    <source>
        <dbReference type="Pfam" id="PF00144"/>
    </source>
</evidence>
<dbReference type="EMBL" id="AP022870">
    <property type="protein sequence ID" value="BCB75807.1"/>
    <property type="molecule type" value="Genomic_DNA"/>
</dbReference>
<gene>
    <name evidence="2" type="ORF">Pflav_022170</name>
</gene>